<dbReference type="InterPro" id="IPR023779">
    <property type="entry name" value="Chromodomain_CS"/>
</dbReference>
<evidence type="ECO:0000256" key="3">
    <source>
        <dbReference type="ARBA" id="ARBA00023242"/>
    </source>
</evidence>
<dbReference type="InterPro" id="IPR016197">
    <property type="entry name" value="Chromo-like_dom_sf"/>
</dbReference>
<dbReference type="Proteomes" id="UP001304895">
    <property type="component" value="Unassembled WGS sequence"/>
</dbReference>
<feature type="compositionally biased region" description="Basic residues" evidence="4">
    <location>
        <begin position="280"/>
        <end position="297"/>
    </location>
</feature>
<dbReference type="PROSITE" id="PS00598">
    <property type="entry name" value="CHROMO_1"/>
    <property type="match status" value="1"/>
</dbReference>
<comment type="caution">
    <text evidence="6">The sequence shown here is derived from an EMBL/GenBank/DDBJ whole genome shotgun (WGS) entry which is preliminary data.</text>
</comment>
<evidence type="ECO:0000313" key="7">
    <source>
        <dbReference type="Proteomes" id="UP001304895"/>
    </source>
</evidence>
<evidence type="ECO:0000313" key="6">
    <source>
        <dbReference type="EMBL" id="KAK4136654.1"/>
    </source>
</evidence>
<keyword evidence="3" id="KW-0539">Nucleus</keyword>
<evidence type="ECO:0000259" key="5">
    <source>
        <dbReference type="PROSITE" id="PS50013"/>
    </source>
</evidence>
<protein>
    <recommendedName>
        <fullName evidence="5">Chromo domain-containing protein</fullName>
    </recommendedName>
</protein>
<dbReference type="AlphaFoldDB" id="A0AAN6UPP4"/>
<dbReference type="PRINTS" id="PR00929">
    <property type="entry name" value="ATHOOK"/>
</dbReference>
<dbReference type="GO" id="GO:0003677">
    <property type="term" value="F:DNA binding"/>
    <property type="evidence" value="ECO:0007669"/>
    <property type="project" value="InterPro"/>
</dbReference>
<sequence>MPFGEDFFSDRGMSPLVQSDLLDSAEPSLAGEVVVERASLTVVSMDERAELNGEGLVGVPEAEMDIDLEADVALAAPASTLKKRGRPSLSSAATPGKSIASKTPRSSKSAAAPKSAGRSTGKRRATEPEPESEAEATPVRKRGRPAGSTAAAMAAKKPTRGRPKSTTAAETAVKRKPGRPKKESSTDEAEDEFEVEEIVDSMIDADTMEHMYLIKWKNYPHSANTWEPKQNLNSPDLMRKFDAKKKKDATALAVKKASTGQTKATRTRQTKAVKPVKAAKAVKKAPGRRGRPRKVRA</sequence>
<feature type="compositionally biased region" description="Low complexity" evidence="4">
    <location>
        <begin position="145"/>
        <end position="156"/>
    </location>
</feature>
<dbReference type="GO" id="GO:0005634">
    <property type="term" value="C:nucleus"/>
    <property type="evidence" value="ECO:0007669"/>
    <property type="project" value="UniProtKB-SubCell"/>
</dbReference>
<gene>
    <name evidence="6" type="ORF">BT67DRAFT_432460</name>
</gene>
<dbReference type="InterPro" id="IPR051219">
    <property type="entry name" value="Heterochromatin_chromo-domain"/>
</dbReference>
<dbReference type="InterPro" id="IPR017956">
    <property type="entry name" value="AT_hook_DNA-bd_motif"/>
</dbReference>
<dbReference type="SUPFAM" id="SSF54160">
    <property type="entry name" value="Chromo domain-like"/>
    <property type="match status" value="1"/>
</dbReference>
<reference evidence="6" key="2">
    <citation type="submission" date="2023-05" db="EMBL/GenBank/DDBJ databases">
        <authorList>
            <consortium name="Lawrence Berkeley National Laboratory"/>
            <person name="Steindorff A."/>
            <person name="Hensen N."/>
            <person name="Bonometti L."/>
            <person name="Westerberg I."/>
            <person name="Brannstrom I.O."/>
            <person name="Guillou S."/>
            <person name="Cros-Aarteil S."/>
            <person name="Calhoun S."/>
            <person name="Haridas S."/>
            <person name="Kuo A."/>
            <person name="Mondo S."/>
            <person name="Pangilinan J."/>
            <person name="Riley R."/>
            <person name="Labutti K."/>
            <person name="Andreopoulos B."/>
            <person name="Lipzen A."/>
            <person name="Chen C."/>
            <person name="Yanf M."/>
            <person name="Daum C."/>
            <person name="Ng V."/>
            <person name="Clum A."/>
            <person name="Ohm R."/>
            <person name="Martin F."/>
            <person name="Silar P."/>
            <person name="Natvig D."/>
            <person name="Lalanne C."/>
            <person name="Gautier V."/>
            <person name="Ament-Velasquez S.L."/>
            <person name="Kruys A."/>
            <person name="Hutchinson M.I."/>
            <person name="Powell A.J."/>
            <person name="Barry K."/>
            <person name="Miller A.N."/>
            <person name="Grigoriev I.V."/>
            <person name="Debuchy R."/>
            <person name="Gladieux P."/>
            <person name="Thoren M.H."/>
            <person name="Johannesson H."/>
        </authorList>
    </citation>
    <scope>NUCLEOTIDE SEQUENCE</scope>
    <source>
        <strain evidence="6">CBS 123565</strain>
    </source>
</reference>
<keyword evidence="7" id="KW-1185">Reference proteome</keyword>
<proteinExistence type="predicted"/>
<dbReference type="InterPro" id="IPR000953">
    <property type="entry name" value="Chromo/chromo_shadow_dom"/>
</dbReference>
<dbReference type="CDD" id="cd00024">
    <property type="entry name" value="CD_CSD"/>
    <property type="match status" value="1"/>
</dbReference>
<dbReference type="GO" id="GO:0006338">
    <property type="term" value="P:chromatin remodeling"/>
    <property type="evidence" value="ECO:0007669"/>
    <property type="project" value="UniProtKB-ARBA"/>
</dbReference>
<reference evidence="6" key="1">
    <citation type="journal article" date="2023" name="Mol. Phylogenet. Evol.">
        <title>Genome-scale phylogeny and comparative genomics of the fungal order Sordariales.</title>
        <authorList>
            <person name="Hensen N."/>
            <person name="Bonometti L."/>
            <person name="Westerberg I."/>
            <person name="Brannstrom I.O."/>
            <person name="Guillou S."/>
            <person name="Cros-Aarteil S."/>
            <person name="Calhoun S."/>
            <person name="Haridas S."/>
            <person name="Kuo A."/>
            <person name="Mondo S."/>
            <person name="Pangilinan J."/>
            <person name="Riley R."/>
            <person name="LaButti K."/>
            <person name="Andreopoulos B."/>
            <person name="Lipzen A."/>
            <person name="Chen C."/>
            <person name="Yan M."/>
            <person name="Daum C."/>
            <person name="Ng V."/>
            <person name="Clum A."/>
            <person name="Steindorff A."/>
            <person name="Ohm R.A."/>
            <person name="Martin F."/>
            <person name="Silar P."/>
            <person name="Natvig D.O."/>
            <person name="Lalanne C."/>
            <person name="Gautier V."/>
            <person name="Ament-Velasquez S.L."/>
            <person name="Kruys A."/>
            <person name="Hutchinson M.I."/>
            <person name="Powell A.J."/>
            <person name="Barry K."/>
            <person name="Miller A.N."/>
            <person name="Grigoriev I.V."/>
            <person name="Debuchy R."/>
            <person name="Gladieux P."/>
            <person name="Hiltunen Thoren M."/>
            <person name="Johannesson H."/>
        </authorList>
    </citation>
    <scope>NUCLEOTIDE SEQUENCE</scope>
    <source>
        <strain evidence="6">CBS 123565</strain>
    </source>
</reference>
<accession>A0AAN6UPP4</accession>
<dbReference type="Gene3D" id="2.40.50.40">
    <property type="match status" value="1"/>
</dbReference>
<dbReference type="Pfam" id="PF02178">
    <property type="entry name" value="AT_hook"/>
    <property type="match status" value="2"/>
</dbReference>
<dbReference type="Pfam" id="PF00385">
    <property type="entry name" value="Chromo"/>
    <property type="match status" value="1"/>
</dbReference>
<evidence type="ECO:0000256" key="4">
    <source>
        <dbReference type="SAM" id="MobiDB-lite"/>
    </source>
</evidence>
<dbReference type="InterPro" id="IPR023780">
    <property type="entry name" value="Chromo_domain"/>
</dbReference>
<dbReference type="EMBL" id="MU853403">
    <property type="protein sequence ID" value="KAK4136654.1"/>
    <property type="molecule type" value="Genomic_DNA"/>
</dbReference>
<dbReference type="PANTHER" id="PTHR22812">
    <property type="entry name" value="CHROMOBOX PROTEIN"/>
    <property type="match status" value="1"/>
</dbReference>
<feature type="region of interest" description="Disordered" evidence="4">
    <location>
        <begin position="252"/>
        <end position="297"/>
    </location>
</feature>
<organism evidence="6 7">
    <name type="scientific">Trichocladium antarcticum</name>
    <dbReference type="NCBI Taxonomy" id="1450529"/>
    <lineage>
        <taxon>Eukaryota</taxon>
        <taxon>Fungi</taxon>
        <taxon>Dikarya</taxon>
        <taxon>Ascomycota</taxon>
        <taxon>Pezizomycotina</taxon>
        <taxon>Sordariomycetes</taxon>
        <taxon>Sordariomycetidae</taxon>
        <taxon>Sordariales</taxon>
        <taxon>Chaetomiaceae</taxon>
        <taxon>Trichocladium</taxon>
    </lineage>
</organism>
<feature type="domain" description="Chromo" evidence="5">
    <location>
        <begin position="193"/>
        <end position="253"/>
    </location>
</feature>
<feature type="region of interest" description="Disordered" evidence="4">
    <location>
        <begin position="78"/>
        <end position="194"/>
    </location>
</feature>
<comment type="subcellular location">
    <subcellularLocation>
        <location evidence="1">Nucleus</location>
    </subcellularLocation>
</comment>
<evidence type="ECO:0000256" key="2">
    <source>
        <dbReference type="ARBA" id="ARBA00011353"/>
    </source>
</evidence>
<comment type="subunit">
    <text evidence="2">Component of the NuA4 histone acetyltransferase complex.</text>
</comment>
<name>A0AAN6UPP4_9PEZI</name>
<feature type="compositionally biased region" description="Low complexity" evidence="4">
    <location>
        <begin position="100"/>
        <end position="119"/>
    </location>
</feature>
<dbReference type="PROSITE" id="PS50013">
    <property type="entry name" value="CHROMO_2"/>
    <property type="match status" value="1"/>
</dbReference>
<dbReference type="SMART" id="SM00384">
    <property type="entry name" value="AT_hook"/>
    <property type="match status" value="4"/>
</dbReference>
<dbReference type="SMART" id="SM00298">
    <property type="entry name" value="CHROMO"/>
    <property type="match status" value="1"/>
</dbReference>
<evidence type="ECO:0000256" key="1">
    <source>
        <dbReference type="ARBA" id="ARBA00004123"/>
    </source>
</evidence>